<name>A0A0R2LG02_9LACO</name>
<dbReference type="AlphaFoldDB" id="A0A0R2LG02"/>
<keyword evidence="3" id="KW-0238">DNA-binding</keyword>
<dbReference type="Gene3D" id="1.10.10.10">
    <property type="entry name" value="Winged helix-like DNA-binding domain superfamily/Winged helix DNA-binding domain"/>
    <property type="match status" value="1"/>
</dbReference>
<dbReference type="InterPro" id="IPR005119">
    <property type="entry name" value="LysR_subst-bd"/>
</dbReference>
<dbReference type="GO" id="GO:0003700">
    <property type="term" value="F:DNA-binding transcription factor activity"/>
    <property type="evidence" value="ECO:0007669"/>
    <property type="project" value="InterPro"/>
</dbReference>
<dbReference type="InterPro" id="IPR036388">
    <property type="entry name" value="WH-like_DNA-bd_sf"/>
</dbReference>
<dbReference type="PROSITE" id="PS50931">
    <property type="entry name" value="HTH_LYSR"/>
    <property type="match status" value="1"/>
</dbReference>
<evidence type="ECO:0000256" key="2">
    <source>
        <dbReference type="ARBA" id="ARBA00023015"/>
    </source>
</evidence>
<keyword evidence="7" id="KW-1185">Reference proteome</keyword>
<evidence type="ECO:0000256" key="4">
    <source>
        <dbReference type="ARBA" id="ARBA00023163"/>
    </source>
</evidence>
<accession>A0A0R2LG02</accession>
<feature type="domain" description="HTH lysR-type" evidence="5">
    <location>
        <begin position="14"/>
        <end position="71"/>
    </location>
</feature>
<dbReference type="InterPro" id="IPR000847">
    <property type="entry name" value="LysR_HTH_N"/>
</dbReference>
<dbReference type="GO" id="GO:0000976">
    <property type="term" value="F:transcription cis-regulatory region binding"/>
    <property type="evidence" value="ECO:0007669"/>
    <property type="project" value="TreeGrafter"/>
</dbReference>
<dbReference type="EMBL" id="JQCF01000001">
    <property type="protein sequence ID" value="KRO00804.1"/>
    <property type="molecule type" value="Genomic_DNA"/>
</dbReference>
<dbReference type="PANTHER" id="PTHR30126">
    <property type="entry name" value="HTH-TYPE TRANSCRIPTIONAL REGULATOR"/>
    <property type="match status" value="1"/>
</dbReference>
<dbReference type="PATRIC" id="fig|993692.3.peg.125"/>
<dbReference type="SUPFAM" id="SSF53850">
    <property type="entry name" value="Periplasmic binding protein-like II"/>
    <property type="match status" value="1"/>
</dbReference>
<evidence type="ECO:0000256" key="3">
    <source>
        <dbReference type="ARBA" id="ARBA00023125"/>
    </source>
</evidence>
<protein>
    <submittedName>
        <fullName evidence="6">YusT</fullName>
    </submittedName>
</protein>
<comment type="caution">
    <text evidence="6">The sequence shown here is derived from an EMBL/GenBank/DDBJ whole genome shotgun (WGS) entry which is preliminary data.</text>
</comment>
<dbReference type="PANTHER" id="PTHR30126:SF40">
    <property type="entry name" value="HTH-TYPE TRANSCRIPTIONAL REGULATOR GLTR"/>
    <property type="match status" value="1"/>
</dbReference>
<sequence>MDISNTDIKRGSIMNIDTFKMVIAIVQTGSISGAAQQLGYAQSNISAKVHQLESELKTTIFYRTNRGVVLTPDGKKFYKRAIEIVNLTEDTIHQLQSPTMVAGDLHIGTLQSASESYLPPILVKYHHKFPRVKLAIATGNPLENIHQVLNYELDGAVVGENVDESELESIPLTTEELCLVSASPEIPDLDHTPFLVFSPGCIYREVAEDWLKSLNKTMHHPIEFNYLDGIMASVCAGLGIGIVPKHKAELFAKEKLVYMTELPKEFSSIQLSFIYRKDYVINRPFSEFVNVLQK</sequence>
<keyword evidence="4" id="KW-0804">Transcription</keyword>
<dbReference type="InterPro" id="IPR036390">
    <property type="entry name" value="WH_DNA-bd_sf"/>
</dbReference>
<evidence type="ECO:0000259" key="5">
    <source>
        <dbReference type="PROSITE" id="PS50931"/>
    </source>
</evidence>
<dbReference type="Pfam" id="PF00126">
    <property type="entry name" value="HTH_1"/>
    <property type="match status" value="1"/>
</dbReference>
<dbReference type="Gene3D" id="3.40.190.290">
    <property type="match status" value="1"/>
</dbReference>
<dbReference type="Proteomes" id="UP000051006">
    <property type="component" value="Unassembled WGS sequence"/>
</dbReference>
<dbReference type="Pfam" id="PF03466">
    <property type="entry name" value="LysR_substrate"/>
    <property type="match status" value="1"/>
</dbReference>
<dbReference type="FunFam" id="1.10.10.10:FF:000001">
    <property type="entry name" value="LysR family transcriptional regulator"/>
    <property type="match status" value="1"/>
</dbReference>
<evidence type="ECO:0000256" key="1">
    <source>
        <dbReference type="ARBA" id="ARBA00009437"/>
    </source>
</evidence>
<organism evidence="6 7">
    <name type="scientific">Companilactobacillus kimchiensis</name>
    <dbReference type="NCBI Taxonomy" id="993692"/>
    <lineage>
        <taxon>Bacteria</taxon>
        <taxon>Bacillati</taxon>
        <taxon>Bacillota</taxon>
        <taxon>Bacilli</taxon>
        <taxon>Lactobacillales</taxon>
        <taxon>Lactobacillaceae</taxon>
        <taxon>Companilactobacillus</taxon>
    </lineage>
</organism>
<keyword evidence="2" id="KW-0805">Transcription regulation</keyword>
<dbReference type="STRING" id="993692.IV57_GL000124"/>
<comment type="similarity">
    <text evidence="1">Belongs to the LysR transcriptional regulatory family.</text>
</comment>
<gene>
    <name evidence="6" type="ORF">IV57_GL000124</name>
</gene>
<reference evidence="6 7" key="1">
    <citation type="journal article" date="2015" name="Genome Announc.">
        <title>Expanding the biotechnology potential of lactobacilli through comparative genomics of 213 strains and associated genera.</title>
        <authorList>
            <person name="Sun Z."/>
            <person name="Harris H.M."/>
            <person name="McCann A."/>
            <person name="Guo C."/>
            <person name="Argimon S."/>
            <person name="Zhang W."/>
            <person name="Yang X."/>
            <person name="Jeffery I.B."/>
            <person name="Cooney J.C."/>
            <person name="Kagawa T.F."/>
            <person name="Liu W."/>
            <person name="Song Y."/>
            <person name="Salvetti E."/>
            <person name="Wrobel A."/>
            <person name="Rasinkangas P."/>
            <person name="Parkhill J."/>
            <person name="Rea M.C."/>
            <person name="O'Sullivan O."/>
            <person name="Ritari J."/>
            <person name="Douillard F.P."/>
            <person name="Paul Ross R."/>
            <person name="Yang R."/>
            <person name="Briner A.E."/>
            <person name="Felis G.E."/>
            <person name="de Vos W.M."/>
            <person name="Barrangou R."/>
            <person name="Klaenhammer T.R."/>
            <person name="Caufield P.W."/>
            <person name="Cui Y."/>
            <person name="Zhang H."/>
            <person name="O'Toole P.W."/>
        </authorList>
    </citation>
    <scope>NUCLEOTIDE SEQUENCE [LARGE SCALE GENOMIC DNA]</scope>
    <source>
        <strain evidence="6 7">DSM 24716</strain>
    </source>
</reference>
<evidence type="ECO:0000313" key="6">
    <source>
        <dbReference type="EMBL" id="KRO00804.1"/>
    </source>
</evidence>
<proteinExistence type="inferred from homology"/>
<dbReference type="SUPFAM" id="SSF46785">
    <property type="entry name" value="Winged helix' DNA-binding domain"/>
    <property type="match status" value="1"/>
</dbReference>
<evidence type="ECO:0000313" key="7">
    <source>
        <dbReference type="Proteomes" id="UP000051006"/>
    </source>
</evidence>